<dbReference type="GO" id="GO:0008168">
    <property type="term" value="F:methyltransferase activity"/>
    <property type="evidence" value="ECO:0007669"/>
    <property type="project" value="UniProtKB-KW"/>
</dbReference>
<dbReference type="PANTHER" id="PTHR22884">
    <property type="entry name" value="SET DOMAIN PROTEINS"/>
    <property type="match status" value="1"/>
</dbReference>
<evidence type="ECO:0000313" key="9">
    <source>
        <dbReference type="EMBL" id="KAL0287343.1"/>
    </source>
</evidence>
<reference evidence="9" key="1">
    <citation type="submission" date="2020-06" db="EMBL/GenBank/DDBJ databases">
        <authorList>
            <person name="Li T."/>
            <person name="Hu X."/>
            <person name="Zhang T."/>
            <person name="Song X."/>
            <person name="Zhang H."/>
            <person name="Dai N."/>
            <person name="Sheng W."/>
            <person name="Hou X."/>
            <person name="Wei L."/>
        </authorList>
    </citation>
    <scope>NUCLEOTIDE SEQUENCE</scope>
    <source>
        <strain evidence="9">G01</strain>
        <tissue evidence="9">Leaf</tissue>
    </source>
</reference>
<dbReference type="GO" id="GO:0005694">
    <property type="term" value="C:chromosome"/>
    <property type="evidence" value="ECO:0007669"/>
    <property type="project" value="UniProtKB-SubCell"/>
</dbReference>
<evidence type="ECO:0000256" key="3">
    <source>
        <dbReference type="ARBA" id="ARBA00022454"/>
    </source>
</evidence>
<proteinExistence type="predicted"/>
<organism evidence="9">
    <name type="scientific">Sesamum angustifolium</name>
    <dbReference type="NCBI Taxonomy" id="2727405"/>
    <lineage>
        <taxon>Eukaryota</taxon>
        <taxon>Viridiplantae</taxon>
        <taxon>Streptophyta</taxon>
        <taxon>Embryophyta</taxon>
        <taxon>Tracheophyta</taxon>
        <taxon>Spermatophyta</taxon>
        <taxon>Magnoliopsida</taxon>
        <taxon>eudicotyledons</taxon>
        <taxon>Gunneridae</taxon>
        <taxon>Pentapetalae</taxon>
        <taxon>asterids</taxon>
        <taxon>lamiids</taxon>
        <taxon>Lamiales</taxon>
        <taxon>Pedaliaceae</taxon>
        <taxon>Sesamum</taxon>
    </lineage>
</organism>
<keyword evidence="4" id="KW-0489">Methyltransferase</keyword>
<keyword evidence="7" id="KW-0539">Nucleus</keyword>
<evidence type="ECO:0000256" key="2">
    <source>
        <dbReference type="ARBA" id="ARBA00004286"/>
    </source>
</evidence>
<dbReference type="InterPro" id="IPR003616">
    <property type="entry name" value="Post-SET_dom"/>
</dbReference>
<evidence type="ECO:0000256" key="5">
    <source>
        <dbReference type="ARBA" id="ARBA00022679"/>
    </source>
</evidence>
<evidence type="ECO:0000256" key="1">
    <source>
        <dbReference type="ARBA" id="ARBA00004123"/>
    </source>
</evidence>
<dbReference type="EMBL" id="JACGWK010001493">
    <property type="protein sequence ID" value="KAL0287343.1"/>
    <property type="molecule type" value="Genomic_DNA"/>
</dbReference>
<evidence type="ECO:0000259" key="8">
    <source>
        <dbReference type="PROSITE" id="PS50868"/>
    </source>
</evidence>
<dbReference type="PROSITE" id="PS50868">
    <property type="entry name" value="POST_SET"/>
    <property type="match status" value="1"/>
</dbReference>
<keyword evidence="5" id="KW-0808">Transferase</keyword>
<protein>
    <submittedName>
        <fullName evidence="9">Histone-lysine N-methyltransferase ASHH3</fullName>
    </submittedName>
</protein>
<gene>
    <name evidence="9" type="ORF">Sangu_2698400</name>
</gene>
<reference evidence="9" key="2">
    <citation type="journal article" date="2024" name="Plant">
        <title>Genomic evolution and insights into agronomic trait innovations of Sesamum species.</title>
        <authorList>
            <person name="Miao H."/>
            <person name="Wang L."/>
            <person name="Qu L."/>
            <person name="Liu H."/>
            <person name="Sun Y."/>
            <person name="Le M."/>
            <person name="Wang Q."/>
            <person name="Wei S."/>
            <person name="Zheng Y."/>
            <person name="Lin W."/>
            <person name="Duan Y."/>
            <person name="Cao H."/>
            <person name="Xiong S."/>
            <person name="Wang X."/>
            <person name="Wei L."/>
            <person name="Li C."/>
            <person name="Ma Q."/>
            <person name="Ju M."/>
            <person name="Zhao R."/>
            <person name="Li G."/>
            <person name="Mu C."/>
            <person name="Tian Q."/>
            <person name="Mei H."/>
            <person name="Zhang T."/>
            <person name="Gao T."/>
            <person name="Zhang H."/>
        </authorList>
    </citation>
    <scope>NUCLEOTIDE SEQUENCE</scope>
    <source>
        <strain evidence="9">G01</strain>
    </source>
</reference>
<dbReference type="InterPro" id="IPR046341">
    <property type="entry name" value="SET_dom_sf"/>
</dbReference>
<name>A0AAW2J0Q0_9LAMI</name>
<evidence type="ECO:0000256" key="7">
    <source>
        <dbReference type="ARBA" id="ARBA00023242"/>
    </source>
</evidence>
<dbReference type="GO" id="GO:0032259">
    <property type="term" value="P:methylation"/>
    <property type="evidence" value="ECO:0007669"/>
    <property type="project" value="UniProtKB-KW"/>
</dbReference>
<keyword evidence="3" id="KW-0158">Chromosome</keyword>
<evidence type="ECO:0000256" key="6">
    <source>
        <dbReference type="ARBA" id="ARBA00022691"/>
    </source>
</evidence>
<dbReference type="InterPro" id="IPR050777">
    <property type="entry name" value="SET2_Histone-Lys_MeTrsfase"/>
</dbReference>
<dbReference type="SUPFAM" id="SSF82199">
    <property type="entry name" value="SET domain"/>
    <property type="match status" value="1"/>
</dbReference>
<keyword evidence="6" id="KW-0949">S-adenosyl-L-methionine</keyword>
<dbReference type="GO" id="GO:0005634">
    <property type="term" value="C:nucleus"/>
    <property type="evidence" value="ECO:0007669"/>
    <property type="project" value="UniProtKB-SubCell"/>
</dbReference>
<dbReference type="AlphaFoldDB" id="A0AAW2J0Q0"/>
<comment type="subcellular location">
    <subcellularLocation>
        <location evidence="2">Chromosome</location>
    </subcellularLocation>
    <subcellularLocation>
        <location evidence="1">Nucleus</location>
    </subcellularLocation>
</comment>
<accession>A0AAW2J0Q0</accession>
<comment type="caution">
    <text evidence="9">The sequence shown here is derived from an EMBL/GenBank/DDBJ whole genome shotgun (WGS) entry which is preliminary data.</text>
</comment>
<dbReference type="SMART" id="SM00508">
    <property type="entry name" value="PostSET"/>
    <property type="match status" value="1"/>
</dbReference>
<feature type="domain" description="Post-SET" evidence="8">
    <location>
        <begin position="93"/>
        <end position="109"/>
    </location>
</feature>
<sequence>MPAVKKSAECIGIRQVFNKLVKEIGSPVDFELPESFNKWKPTSYSFIRRNVYLTKKMKRRLEDDGIFCSCSSSAGSSGVCGKDCLCRFVQFGADQDCYCGAAGCRKKLGVKPNKPKAPSSDAALRIAASQMDGNSPEVKAVVSNKPVYMNGVPGVGELLQLLNGSTLFLSAPNRLSLCWSLFIILLMIDFFSGGPRHNPSQQKKRRLNCIGSF</sequence>
<evidence type="ECO:0000256" key="4">
    <source>
        <dbReference type="ARBA" id="ARBA00022603"/>
    </source>
</evidence>